<dbReference type="EMBL" id="BFEA01000226">
    <property type="protein sequence ID" value="GBG75519.1"/>
    <property type="molecule type" value="Genomic_DNA"/>
</dbReference>
<reference evidence="2 3" key="1">
    <citation type="journal article" date="2018" name="Cell">
        <title>The Chara Genome: Secondary Complexity and Implications for Plant Terrestrialization.</title>
        <authorList>
            <person name="Nishiyama T."/>
            <person name="Sakayama H."/>
            <person name="Vries J.D."/>
            <person name="Buschmann H."/>
            <person name="Saint-Marcoux D."/>
            <person name="Ullrich K.K."/>
            <person name="Haas F.B."/>
            <person name="Vanderstraeten L."/>
            <person name="Becker D."/>
            <person name="Lang D."/>
            <person name="Vosolsobe S."/>
            <person name="Rombauts S."/>
            <person name="Wilhelmsson P.K.I."/>
            <person name="Janitza P."/>
            <person name="Kern R."/>
            <person name="Heyl A."/>
            <person name="Rumpler F."/>
            <person name="Villalobos L.I.A.C."/>
            <person name="Clay J.M."/>
            <person name="Skokan R."/>
            <person name="Toyoda A."/>
            <person name="Suzuki Y."/>
            <person name="Kagoshima H."/>
            <person name="Schijlen E."/>
            <person name="Tajeshwar N."/>
            <person name="Catarino B."/>
            <person name="Hetherington A.J."/>
            <person name="Saltykova A."/>
            <person name="Bonnot C."/>
            <person name="Breuninger H."/>
            <person name="Symeonidi A."/>
            <person name="Radhakrishnan G.V."/>
            <person name="Van Nieuwerburgh F."/>
            <person name="Deforce D."/>
            <person name="Chang C."/>
            <person name="Karol K.G."/>
            <person name="Hedrich R."/>
            <person name="Ulvskov P."/>
            <person name="Glockner G."/>
            <person name="Delwiche C.F."/>
            <person name="Petrasek J."/>
            <person name="Van de Peer Y."/>
            <person name="Friml J."/>
            <person name="Beilby M."/>
            <person name="Dolan L."/>
            <person name="Kohara Y."/>
            <person name="Sugano S."/>
            <person name="Fujiyama A."/>
            <person name="Delaux P.-M."/>
            <person name="Quint M."/>
            <person name="TheiBen G."/>
            <person name="Hagemann M."/>
            <person name="Harholt J."/>
            <person name="Dunand C."/>
            <person name="Zachgo S."/>
            <person name="Langdale J."/>
            <person name="Maumus F."/>
            <person name="Straeten D.V.D."/>
            <person name="Gould S.B."/>
            <person name="Rensing S.A."/>
        </authorList>
    </citation>
    <scope>NUCLEOTIDE SEQUENCE [LARGE SCALE GENOMIC DNA]</scope>
    <source>
        <strain evidence="2 3">S276</strain>
    </source>
</reference>
<accession>A0A388KZN8</accession>
<organism evidence="2 3">
    <name type="scientific">Chara braunii</name>
    <name type="common">Braun's stonewort</name>
    <dbReference type="NCBI Taxonomy" id="69332"/>
    <lineage>
        <taxon>Eukaryota</taxon>
        <taxon>Viridiplantae</taxon>
        <taxon>Streptophyta</taxon>
        <taxon>Charophyceae</taxon>
        <taxon>Charales</taxon>
        <taxon>Characeae</taxon>
        <taxon>Chara</taxon>
    </lineage>
</organism>
<evidence type="ECO:0000256" key="1">
    <source>
        <dbReference type="SAM" id="MobiDB-lite"/>
    </source>
</evidence>
<evidence type="ECO:0000313" key="2">
    <source>
        <dbReference type="EMBL" id="GBG75519.1"/>
    </source>
</evidence>
<dbReference type="AlphaFoldDB" id="A0A388KZN8"/>
<evidence type="ECO:0000313" key="3">
    <source>
        <dbReference type="Proteomes" id="UP000265515"/>
    </source>
</evidence>
<feature type="compositionally biased region" description="Gly residues" evidence="1">
    <location>
        <begin position="334"/>
        <end position="353"/>
    </location>
</feature>
<dbReference type="Gramene" id="GBG75519">
    <property type="protein sequence ID" value="GBG75519"/>
    <property type="gene ID" value="CBR_g20150"/>
</dbReference>
<dbReference type="Proteomes" id="UP000265515">
    <property type="component" value="Unassembled WGS sequence"/>
</dbReference>
<keyword evidence="3" id="KW-1185">Reference proteome</keyword>
<name>A0A388KZN8_CHABU</name>
<sequence>MAANISALSVPPPPSLEGSGVVGGGPPIIPPGNVQVESDSDRIRTLLDMCFDDGIFPKSNINFGATEIGDGVGVLTLSDEVDAATVNWLKARTVIVIFDEPAINLSVNQRERLIRVYEDAWYTDPTLNPTQKRERTHGEGPNVMLDVARSERIAQWMIMKGEDRIPSRNDTIKVLFNPWMTKSELDEMRESDRAGKFRTIASGVPLEALPSLRYAIERLMGWILVMLPAGKRPEEPRLGNIRIDCAPEIRQTFMEWVVVRKPSGCHLEVQFGNQDTTFCNKCLCWFHDEFETECPRFNEPMPEDRAKRGRGRSRERGGKGRGLRAPEAGRSQAEGGGGGGGGGRGGGGRGGGASAPPPMSPIPLVVGQQRGKQAALQATTSAPSASGWLGVGGTTHSS</sequence>
<feature type="region of interest" description="Disordered" evidence="1">
    <location>
        <begin position="295"/>
        <end position="398"/>
    </location>
</feature>
<feature type="compositionally biased region" description="Basic and acidic residues" evidence="1">
    <location>
        <begin position="295"/>
        <end position="318"/>
    </location>
</feature>
<proteinExistence type="predicted"/>
<comment type="caution">
    <text evidence="2">The sequence shown here is derived from an EMBL/GenBank/DDBJ whole genome shotgun (WGS) entry which is preliminary data.</text>
</comment>
<gene>
    <name evidence="2" type="ORF">CBR_g20150</name>
</gene>
<protein>
    <submittedName>
        <fullName evidence="2">Uncharacterized protein</fullName>
    </submittedName>
</protein>
<feature type="compositionally biased region" description="Gly residues" evidence="1">
    <location>
        <begin position="389"/>
        <end position="398"/>
    </location>
</feature>